<evidence type="ECO:0000256" key="3">
    <source>
        <dbReference type="ARBA" id="ARBA00022832"/>
    </source>
</evidence>
<proteinExistence type="inferred from homology"/>
<accession>A0A1Q4I326</accession>
<sequence length="242" mass="25126">MLTDVRDGVATITLNRPHRRNAFTPPMRERYNAELAAAADDDAVRVIVVTGAGDAFCAGADTAQLDGIAGGTAQPDFNSSTPARLIGIGKPVIAAVNGPAAGAGAVEAMGCDIRFAGPGTKFRFLFTQLGLVAENGVAWLLSRSVGTHRALDLLLSGRTVDGREAGRIGLAEYTDGDVLEAAQRYATGIAERCAPNAVATVKSQVYASLQRTLADDIAASNELVVAALAGDEFRTALTKGRR</sequence>
<reference evidence="8 9" key="1">
    <citation type="submission" date="2016-11" db="EMBL/GenBank/DDBJ databases">
        <title>Genome sequences of unsequenced Mycobacteria.</title>
        <authorList>
            <person name="Greninger A.L."/>
            <person name="Fang F."/>
            <person name="Jerome K.R."/>
        </authorList>
    </citation>
    <scope>NUCLEOTIDE SEQUENCE [LARGE SCALE GENOMIC DNA]</scope>
    <source>
        <strain evidence="8 9">M11</strain>
    </source>
</reference>
<organism evidence="8 9">
    <name type="scientific">Mycobacterium paraffinicum</name>
    <dbReference type="NCBI Taxonomy" id="53378"/>
    <lineage>
        <taxon>Bacteria</taxon>
        <taxon>Bacillati</taxon>
        <taxon>Actinomycetota</taxon>
        <taxon>Actinomycetes</taxon>
        <taxon>Mycobacteriales</taxon>
        <taxon>Mycobacteriaceae</taxon>
        <taxon>Mycobacterium</taxon>
    </lineage>
</organism>
<evidence type="ECO:0008006" key="10">
    <source>
        <dbReference type="Google" id="ProtNLM"/>
    </source>
</evidence>
<dbReference type="AlphaFoldDB" id="A0A1Q4I326"/>
<dbReference type="Proteomes" id="UP000186438">
    <property type="component" value="Unassembled WGS sequence"/>
</dbReference>
<evidence type="ECO:0000256" key="4">
    <source>
        <dbReference type="ARBA" id="ARBA00023098"/>
    </source>
</evidence>
<dbReference type="GO" id="GO:0004300">
    <property type="term" value="F:enoyl-CoA hydratase activity"/>
    <property type="evidence" value="ECO:0007669"/>
    <property type="project" value="UniProtKB-EC"/>
</dbReference>
<keyword evidence="4" id="KW-0443">Lipid metabolism</keyword>
<evidence type="ECO:0000256" key="2">
    <source>
        <dbReference type="ARBA" id="ARBA00005254"/>
    </source>
</evidence>
<comment type="function">
    <text evidence="1">Could possibly oxidize fatty acids using specific components.</text>
</comment>
<evidence type="ECO:0000256" key="5">
    <source>
        <dbReference type="ARBA" id="ARBA00023709"/>
    </source>
</evidence>
<dbReference type="EMBL" id="MPNT01000001">
    <property type="protein sequence ID" value="OJZ76367.1"/>
    <property type="molecule type" value="Genomic_DNA"/>
</dbReference>
<comment type="catalytic activity">
    <reaction evidence="6">
        <text>a 4-saturated-(3S)-3-hydroxyacyl-CoA = a (3E)-enoyl-CoA + H2O</text>
        <dbReference type="Rhea" id="RHEA:20724"/>
        <dbReference type="ChEBI" id="CHEBI:15377"/>
        <dbReference type="ChEBI" id="CHEBI:58521"/>
        <dbReference type="ChEBI" id="CHEBI:137480"/>
        <dbReference type="EC" id="4.2.1.17"/>
    </reaction>
</comment>
<dbReference type="PANTHER" id="PTHR43802:SF1">
    <property type="entry name" value="IP11341P-RELATED"/>
    <property type="match status" value="1"/>
</dbReference>
<comment type="catalytic activity">
    <reaction evidence="5">
        <text>a (3S)-3-hydroxyacyl-CoA = a (2E)-enoyl-CoA + H2O</text>
        <dbReference type="Rhea" id="RHEA:16105"/>
        <dbReference type="ChEBI" id="CHEBI:15377"/>
        <dbReference type="ChEBI" id="CHEBI:57318"/>
        <dbReference type="ChEBI" id="CHEBI:58856"/>
        <dbReference type="EC" id="4.2.1.17"/>
    </reaction>
</comment>
<comment type="caution">
    <text evidence="8">The sequence shown here is derived from an EMBL/GenBank/DDBJ whole genome shotgun (WGS) entry which is preliminary data.</text>
</comment>
<dbReference type="InterPro" id="IPR029045">
    <property type="entry name" value="ClpP/crotonase-like_dom_sf"/>
</dbReference>
<keyword evidence="9" id="KW-1185">Reference proteome</keyword>
<dbReference type="PROSITE" id="PS00166">
    <property type="entry name" value="ENOYL_COA_HYDRATASE"/>
    <property type="match status" value="1"/>
</dbReference>
<dbReference type="CDD" id="cd06558">
    <property type="entry name" value="crotonase-like"/>
    <property type="match status" value="1"/>
</dbReference>
<keyword evidence="3" id="KW-0276">Fatty acid metabolism</keyword>
<evidence type="ECO:0000313" key="9">
    <source>
        <dbReference type="Proteomes" id="UP000186438"/>
    </source>
</evidence>
<dbReference type="Pfam" id="PF00378">
    <property type="entry name" value="ECH_1"/>
    <property type="match status" value="1"/>
</dbReference>
<protein>
    <recommendedName>
        <fullName evidence="10">Enoyl-CoA hydratase</fullName>
    </recommendedName>
</protein>
<evidence type="ECO:0000256" key="7">
    <source>
        <dbReference type="RuleBase" id="RU003707"/>
    </source>
</evidence>
<dbReference type="InterPro" id="IPR001753">
    <property type="entry name" value="Enoyl-CoA_hydra/iso"/>
</dbReference>
<dbReference type="InterPro" id="IPR018376">
    <property type="entry name" value="Enoyl-CoA_hyd/isom_CS"/>
</dbReference>
<evidence type="ECO:0000256" key="6">
    <source>
        <dbReference type="ARBA" id="ARBA00023717"/>
    </source>
</evidence>
<gene>
    <name evidence="8" type="ORF">BRW65_01375</name>
</gene>
<dbReference type="SUPFAM" id="SSF52096">
    <property type="entry name" value="ClpP/crotonase"/>
    <property type="match status" value="1"/>
</dbReference>
<evidence type="ECO:0000256" key="1">
    <source>
        <dbReference type="ARBA" id="ARBA00002994"/>
    </source>
</evidence>
<name>A0A1Q4I326_9MYCO</name>
<comment type="similarity">
    <text evidence="2 7">Belongs to the enoyl-CoA hydratase/isomerase family.</text>
</comment>
<dbReference type="GO" id="GO:0006631">
    <property type="term" value="P:fatty acid metabolic process"/>
    <property type="evidence" value="ECO:0007669"/>
    <property type="project" value="UniProtKB-KW"/>
</dbReference>
<dbReference type="PANTHER" id="PTHR43802">
    <property type="entry name" value="ENOYL-COA HYDRATASE"/>
    <property type="match status" value="1"/>
</dbReference>
<dbReference type="STRING" id="53378.BRW65_01375"/>
<evidence type="ECO:0000313" key="8">
    <source>
        <dbReference type="EMBL" id="OJZ76367.1"/>
    </source>
</evidence>
<dbReference type="Gene3D" id="3.90.226.10">
    <property type="entry name" value="2-enoyl-CoA Hydratase, Chain A, domain 1"/>
    <property type="match status" value="1"/>
</dbReference>